<name>A0A0V7ZY43_9CYAN</name>
<dbReference type="RefSeq" id="WP_027846066.1">
    <property type="nucleotide sequence ID" value="NZ_LMTZ01000024.1"/>
</dbReference>
<keyword evidence="2" id="KW-0808">Transferase</keyword>
<reference evidence="8 9" key="1">
    <citation type="journal article" date="2015" name="Genome Announc.">
        <title>Draft Genome of the Euendolithic (true boring) Cyanobacterium Mastigocoleus testarum strain BC008.</title>
        <authorList>
            <person name="Guida B.S."/>
            <person name="Garcia-Pichel F."/>
        </authorList>
    </citation>
    <scope>NUCLEOTIDE SEQUENCE [LARGE SCALE GENOMIC DNA]</scope>
    <source>
        <strain evidence="8 9">BC008</strain>
    </source>
</reference>
<dbReference type="GO" id="GO:0016747">
    <property type="term" value="F:acyltransferase activity, transferring groups other than amino-acyl groups"/>
    <property type="evidence" value="ECO:0007669"/>
    <property type="project" value="InterPro"/>
</dbReference>
<comment type="similarity">
    <text evidence="1">Belongs to the thiolase-like superfamily. Chalcone/stilbene synthases family.</text>
</comment>
<evidence type="ECO:0000256" key="3">
    <source>
        <dbReference type="ARBA" id="ARBA00023315"/>
    </source>
</evidence>
<feature type="active site" description="Acyl-thioester intermediate" evidence="4">
    <location>
        <position position="138"/>
    </location>
</feature>
<dbReference type="PANTHER" id="PTHR11877">
    <property type="entry name" value="HYDROXYMETHYLGLUTARYL-COA SYNTHASE"/>
    <property type="match status" value="1"/>
</dbReference>
<evidence type="ECO:0000259" key="6">
    <source>
        <dbReference type="Pfam" id="PF00195"/>
    </source>
</evidence>
<dbReference type="SUPFAM" id="SSF53901">
    <property type="entry name" value="Thiolase-like"/>
    <property type="match status" value="2"/>
</dbReference>
<dbReference type="GO" id="GO:0030639">
    <property type="term" value="P:polyketide biosynthetic process"/>
    <property type="evidence" value="ECO:0007669"/>
    <property type="project" value="TreeGrafter"/>
</dbReference>
<evidence type="ECO:0000256" key="4">
    <source>
        <dbReference type="PIRSR" id="PIRSR000451-1"/>
    </source>
</evidence>
<protein>
    <submittedName>
        <fullName evidence="8">Polyketide synthase</fullName>
    </submittedName>
</protein>
<dbReference type="OrthoDB" id="9786288at2"/>
<keyword evidence="3" id="KW-0012">Acyltransferase</keyword>
<dbReference type="AlphaFoldDB" id="A0A0V7ZY43"/>
<dbReference type="InterPro" id="IPR016039">
    <property type="entry name" value="Thiolase-like"/>
</dbReference>
<evidence type="ECO:0000313" key="9">
    <source>
        <dbReference type="Proteomes" id="UP000053372"/>
    </source>
</evidence>
<evidence type="ECO:0000256" key="1">
    <source>
        <dbReference type="ARBA" id="ARBA00005531"/>
    </source>
</evidence>
<evidence type="ECO:0000256" key="5">
    <source>
        <dbReference type="SAM" id="Coils"/>
    </source>
</evidence>
<feature type="domain" description="Chalcone/stilbene synthase N-terminal" evidence="6">
    <location>
        <begin position="11"/>
        <end position="197"/>
    </location>
</feature>
<keyword evidence="9" id="KW-1185">Reference proteome</keyword>
<dbReference type="CDD" id="cd00831">
    <property type="entry name" value="CHS_like"/>
    <property type="match status" value="1"/>
</dbReference>
<comment type="caution">
    <text evidence="8">The sequence shown here is derived from an EMBL/GenBank/DDBJ whole genome shotgun (WGS) entry which is preliminary data.</text>
</comment>
<keyword evidence="5" id="KW-0175">Coiled coil</keyword>
<dbReference type="PIRSF" id="PIRSF000451">
    <property type="entry name" value="PKS_III"/>
    <property type="match status" value="1"/>
</dbReference>
<dbReference type="PANTHER" id="PTHR11877:SF99">
    <property type="entry name" value="1,3,6,8-TETRAHYDROXYNAPHTHALENE SYNTHASE"/>
    <property type="match status" value="1"/>
</dbReference>
<gene>
    <name evidence="8" type="ORF">BC008_35515</name>
</gene>
<feature type="domain" description="Chalcone/stilbene synthase C-terminal" evidence="7">
    <location>
        <begin position="214"/>
        <end position="340"/>
    </location>
</feature>
<dbReference type="EMBL" id="LMTZ01000024">
    <property type="protein sequence ID" value="KST69432.1"/>
    <property type="molecule type" value="Genomic_DNA"/>
</dbReference>
<dbReference type="InterPro" id="IPR011141">
    <property type="entry name" value="Polyketide_synthase_type-III"/>
</dbReference>
<accession>A0A0V7ZY43</accession>
<proteinExistence type="inferred from homology"/>
<evidence type="ECO:0000313" key="8">
    <source>
        <dbReference type="EMBL" id="KST69432.1"/>
    </source>
</evidence>
<evidence type="ECO:0000259" key="7">
    <source>
        <dbReference type="Pfam" id="PF02797"/>
    </source>
</evidence>
<dbReference type="InterPro" id="IPR001099">
    <property type="entry name" value="Chalcone/stilbene_synt_N"/>
</dbReference>
<sequence length="349" mass="38449">MATLCKPSVILPDYVVTQDQMIELMERFYADNPNLERVVKMVRNTQIDKRHFVRPLEESIVHQGFEEQNNIYAREAKKLSKQAAQEALENAQLTTDDIDMIIVTSCTGFLMPSLTAYLVNELGLPSTTRQVPIAQLGCAAGSSAINRAHDFCLAYGNVNVLIVSVELCSLCFQPTDGHIGPMLSSALFGDGVSACVMRGLGGTGFKLEANATFGLPNTEHYIAYDVKNTGFHFRLDKEILNSIEPTTPAMKGFVNQQGENISKLDFYIFHTGGRKILNEIVKNLSIDEQLINESRASLAESGNLASVVVFDVLKRTFENNRPKHNDKGFLAAFGPGFIAEMSIGSWSEA</sequence>
<organism evidence="8 9">
    <name type="scientific">Mastigocoleus testarum BC008</name>
    <dbReference type="NCBI Taxonomy" id="371196"/>
    <lineage>
        <taxon>Bacteria</taxon>
        <taxon>Bacillati</taxon>
        <taxon>Cyanobacteriota</taxon>
        <taxon>Cyanophyceae</taxon>
        <taxon>Nostocales</taxon>
        <taxon>Hapalosiphonaceae</taxon>
        <taxon>Mastigocoleus</taxon>
    </lineage>
</organism>
<dbReference type="Proteomes" id="UP000053372">
    <property type="component" value="Unassembled WGS sequence"/>
</dbReference>
<feature type="coiled-coil region" evidence="5">
    <location>
        <begin position="62"/>
        <end position="94"/>
    </location>
</feature>
<dbReference type="Pfam" id="PF02797">
    <property type="entry name" value="Chal_sti_synt_C"/>
    <property type="match status" value="1"/>
</dbReference>
<dbReference type="InterPro" id="IPR012328">
    <property type="entry name" value="Chalcone/stilbene_synt_C"/>
</dbReference>
<evidence type="ECO:0000256" key="2">
    <source>
        <dbReference type="ARBA" id="ARBA00022679"/>
    </source>
</evidence>
<dbReference type="Pfam" id="PF00195">
    <property type="entry name" value="Chal_sti_synt_N"/>
    <property type="match status" value="1"/>
</dbReference>
<dbReference type="Gene3D" id="3.40.47.10">
    <property type="match status" value="2"/>
</dbReference>